<comment type="similarity">
    <text evidence="7">Belongs to the binding-protein-dependent transport system permease family.</text>
</comment>
<evidence type="ECO:0000256" key="3">
    <source>
        <dbReference type="ARBA" id="ARBA00022475"/>
    </source>
</evidence>
<evidence type="ECO:0000313" key="9">
    <source>
        <dbReference type="EMBL" id="TCL76542.1"/>
    </source>
</evidence>
<dbReference type="PANTHER" id="PTHR43744">
    <property type="entry name" value="ABC TRANSPORTER PERMEASE PROTEIN MG189-RELATED-RELATED"/>
    <property type="match status" value="1"/>
</dbReference>
<organism evidence="9 10">
    <name type="scientific">Hydrogenispora ethanolica</name>
    <dbReference type="NCBI Taxonomy" id="1082276"/>
    <lineage>
        <taxon>Bacteria</taxon>
        <taxon>Bacillati</taxon>
        <taxon>Bacillota</taxon>
        <taxon>Hydrogenispora</taxon>
    </lineage>
</organism>
<protein>
    <submittedName>
        <fullName evidence="9">Carbohydrate ABC transporter membrane protein 2 (CUT1 family)</fullName>
    </submittedName>
</protein>
<keyword evidence="10" id="KW-1185">Reference proteome</keyword>
<reference evidence="9 10" key="1">
    <citation type="submission" date="2019-03" db="EMBL/GenBank/DDBJ databases">
        <title>Genomic Encyclopedia of Type Strains, Phase IV (KMG-IV): sequencing the most valuable type-strain genomes for metagenomic binning, comparative biology and taxonomic classification.</title>
        <authorList>
            <person name="Goeker M."/>
        </authorList>
    </citation>
    <scope>NUCLEOTIDE SEQUENCE [LARGE SCALE GENOMIC DNA]</scope>
    <source>
        <strain evidence="9 10">LX-B</strain>
    </source>
</reference>
<dbReference type="EMBL" id="SLUN01000002">
    <property type="protein sequence ID" value="TCL76542.1"/>
    <property type="molecule type" value="Genomic_DNA"/>
</dbReference>
<evidence type="ECO:0000256" key="6">
    <source>
        <dbReference type="ARBA" id="ARBA00023136"/>
    </source>
</evidence>
<evidence type="ECO:0000256" key="2">
    <source>
        <dbReference type="ARBA" id="ARBA00022448"/>
    </source>
</evidence>
<evidence type="ECO:0000313" key="10">
    <source>
        <dbReference type="Proteomes" id="UP000295008"/>
    </source>
</evidence>
<accession>A0A4R1SD57</accession>
<dbReference type="InterPro" id="IPR000515">
    <property type="entry name" value="MetI-like"/>
</dbReference>
<dbReference type="Proteomes" id="UP000295008">
    <property type="component" value="Unassembled WGS sequence"/>
</dbReference>
<comment type="caution">
    <text evidence="9">The sequence shown here is derived from an EMBL/GenBank/DDBJ whole genome shotgun (WGS) entry which is preliminary data.</text>
</comment>
<dbReference type="PANTHER" id="PTHR43744:SF12">
    <property type="entry name" value="ABC TRANSPORTER PERMEASE PROTEIN MG189-RELATED"/>
    <property type="match status" value="1"/>
</dbReference>
<comment type="subcellular location">
    <subcellularLocation>
        <location evidence="1 7">Cell membrane</location>
        <topology evidence="1 7">Multi-pass membrane protein</topology>
    </subcellularLocation>
</comment>
<evidence type="ECO:0000256" key="1">
    <source>
        <dbReference type="ARBA" id="ARBA00004651"/>
    </source>
</evidence>
<feature type="transmembrane region" description="Helical" evidence="7">
    <location>
        <begin position="249"/>
        <end position="272"/>
    </location>
</feature>
<gene>
    <name evidence="9" type="ORF">EDC14_1002301</name>
</gene>
<feature type="transmembrane region" description="Helical" evidence="7">
    <location>
        <begin position="68"/>
        <end position="93"/>
    </location>
</feature>
<dbReference type="Pfam" id="PF00528">
    <property type="entry name" value="BPD_transp_1"/>
    <property type="match status" value="1"/>
</dbReference>
<dbReference type="CDD" id="cd06261">
    <property type="entry name" value="TM_PBP2"/>
    <property type="match status" value="1"/>
</dbReference>
<dbReference type="PROSITE" id="PS50928">
    <property type="entry name" value="ABC_TM1"/>
    <property type="match status" value="1"/>
</dbReference>
<dbReference type="GO" id="GO:0055085">
    <property type="term" value="P:transmembrane transport"/>
    <property type="evidence" value="ECO:0007669"/>
    <property type="project" value="InterPro"/>
</dbReference>
<evidence type="ECO:0000259" key="8">
    <source>
        <dbReference type="PROSITE" id="PS50928"/>
    </source>
</evidence>
<evidence type="ECO:0000256" key="7">
    <source>
        <dbReference type="RuleBase" id="RU363032"/>
    </source>
</evidence>
<dbReference type="GO" id="GO:0005886">
    <property type="term" value="C:plasma membrane"/>
    <property type="evidence" value="ECO:0007669"/>
    <property type="project" value="UniProtKB-SubCell"/>
</dbReference>
<keyword evidence="3" id="KW-1003">Cell membrane</keyword>
<dbReference type="RefSeq" id="WP_132012710.1">
    <property type="nucleotide sequence ID" value="NZ_SLUN01000002.1"/>
</dbReference>
<feature type="transmembrane region" description="Helical" evidence="7">
    <location>
        <begin position="105"/>
        <end position="128"/>
    </location>
</feature>
<keyword evidence="2 7" id="KW-0813">Transport</keyword>
<keyword evidence="5 7" id="KW-1133">Transmembrane helix</keyword>
<dbReference type="OrthoDB" id="9771544at2"/>
<evidence type="ECO:0000256" key="4">
    <source>
        <dbReference type="ARBA" id="ARBA00022692"/>
    </source>
</evidence>
<dbReference type="AlphaFoldDB" id="A0A4R1SD57"/>
<dbReference type="Gene3D" id="1.10.3720.10">
    <property type="entry name" value="MetI-like"/>
    <property type="match status" value="1"/>
</dbReference>
<sequence length="287" mass="32498">MENRQTRYWISMIMLFLSLLMLVPFFLMLLTSFKTMGEVQSASFIFIPEHFQFSNYVDAMTRGDWVRYFYNSLVVTAITVGVSLIINSMAGYAFARLHFPGRDTLFIISLIAMMVPPQVTMIPLFIILKNFPLVGGNDLFGQGGMGWVNSYMGMILPYIAGAFGVFLFRQFFMNFPGSLDDAVAIDGLNKFQSFLKIYVPLGKPIFAVLAAFKATQTWNEYTWPLIITNNDTMKTVQLALTMFKDESTVIWTQLMAATTLTSLPLILVFLFAQRYFVEGIVTTGMKG</sequence>
<name>A0A4R1SD57_HYDET</name>
<feature type="transmembrane region" description="Helical" evidence="7">
    <location>
        <begin position="148"/>
        <end position="168"/>
    </location>
</feature>
<feature type="transmembrane region" description="Helical" evidence="7">
    <location>
        <begin position="12"/>
        <end position="33"/>
    </location>
</feature>
<keyword evidence="6 7" id="KW-0472">Membrane</keyword>
<feature type="domain" description="ABC transmembrane type-1" evidence="8">
    <location>
        <begin position="69"/>
        <end position="272"/>
    </location>
</feature>
<dbReference type="InterPro" id="IPR035906">
    <property type="entry name" value="MetI-like_sf"/>
</dbReference>
<evidence type="ECO:0000256" key="5">
    <source>
        <dbReference type="ARBA" id="ARBA00022989"/>
    </source>
</evidence>
<keyword evidence="4 7" id="KW-0812">Transmembrane</keyword>
<dbReference type="SUPFAM" id="SSF161098">
    <property type="entry name" value="MetI-like"/>
    <property type="match status" value="1"/>
</dbReference>
<proteinExistence type="inferred from homology"/>